<evidence type="ECO:0000313" key="3">
    <source>
        <dbReference type="Proteomes" id="UP000266305"/>
    </source>
</evidence>
<gene>
    <name evidence="2" type="ORF">D1114_21920</name>
</gene>
<reference evidence="2 3" key="1">
    <citation type="submission" date="2018-08" db="EMBL/GenBank/DDBJ databases">
        <title>Draft genome sequence of Rhodobacter sphaeroides FY.</title>
        <authorList>
            <person name="Rayyan A."/>
            <person name="Meyer T.E."/>
            <person name="Kyndt J.A."/>
        </authorList>
    </citation>
    <scope>NUCLEOTIDE SEQUENCE [LARGE SCALE GENOMIC DNA]</scope>
    <source>
        <strain evidence="2 3">FY</strain>
    </source>
</reference>
<dbReference type="GO" id="GO:0006633">
    <property type="term" value="P:fatty acid biosynthetic process"/>
    <property type="evidence" value="ECO:0007669"/>
    <property type="project" value="TreeGrafter"/>
</dbReference>
<feature type="domain" description="MaoC-like" evidence="1">
    <location>
        <begin position="7"/>
        <end position="93"/>
    </location>
</feature>
<dbReference type="Gene3D" id="3.10.129.10">
    <property type="entry name" value="Hotdog Thioesterase"/>
    <property type="match status" value="1"/>
</dbReference>
<sequence length="134" mass="14737">MTIAFDFTVTTDRMEAFRSISGDDNPIHFDTSFARDRGFDGPIVYGGLLIAEVSRLLGTALPGHGCVWQSLTMKFRRPLLVGERARLEAEVKHETPPLGIRLIRLTISAGGRRIAEGEAMTLLPEPQSAREAAE</sequence>
<comment type="caution">
    <text evidence="2">The sequence shown here is derived from an EMBL/GenBank/DDBJ whole genome shotgun (WGS) entry which is preliminary data.</text>
</comment>
<proteinExistence type="predicted"/>
<evidence type="ECO:0000313" key="2">
    <source>
        <dbReference type="EMBL" id="RHZ90863.1"/>
    </source>
</evidence>
<name>A0AAX1UF35_CERSP</name>
<dbReference type="RefSeq" id="WP_119001469.1">
    <property type="nucleotide sequence ID" value="NZ_QWGP01000044.1"/>
</dbReference>
<accession>A0AAX1UF35</accession>
<dbReference type="PANTHER" id="PTHR43437">
    <property type="entry name" value="HYDROXYACYL-THIOESTER DEHYDRATASE TYPE 2, MITOCHONDRIAL-RELATED"/>
    <property type="match status" value="1"/>
</dbReference>
<protein>
    <submittedName>
        <fullName evidence="2">(R)-hydratase</fullName>
    </submittedName>
</protein>
<dbReference type="GO" id="GO:0019171">
    <property type="term" value="F:(3R)-hydroxyacyl-[acyl-carrier-protein] dehydratase activity"/>
    <property type="evidence" value="ECO:0007669"/>
    <property type="project" value="TreeGrafter"/>
</dbReference>
<organism evidence="2 3">
    <name type="scientific">Cereibacter sphaeroides</name>
    <name type="common">Rhodobacter sphaeroides</name>
    <dbReference type="NCBI Taxonomy" id="1063"/>
    <lineage>
        <taxon>Bacteria</taxon>
        <taxon>Pseudomonadati</taxon>
        <taxon>Pseudomonadota</taxon>
        <taxon>Alphaproteobacteria</taxon>
        <taxon>Rhodobacterales</taxon>
        <taxon>Paracoccaceae</taxon>
        <taxon>Cereibacter</taxon>
    </lineage>
</organism>
<dbReference type="AlphaFoldDB" id="A0AAX1UF35"/>
<dbReference type="SUPFAM" id="SSF54637">
    <property type="entry name" value="Thioesterase/thiol ester dehydrase-isomerase"/>
    <property type="match status" value="1"/>
</dbReference>
<dbReference type="Proteomes" id="UP000266305">
    <property type="component" value="Unassembled WGS sequence"/>
</dbReference>
<evidence type="ECO:0000259" key="1">
    <source>
        <dbReference type="Pfam" id="PF01575"/>
    </source>
</evidence>
<dbReference type="EMBL" id="QWGP01000044">
    <property type="protein sequence ID" value="RHZ90863.1"/>
    <property type="molecule type" value="Genomic_DNA"/>
</dbReference>
<dbReference type="PANTHER" id="PTHR43437:SF3">
    <property type="entry name" value="HYDROXYACYL-THIOESTER DEHYDRATASE TYPE 2, MITOCHONDRIAL"/>
    <property type="match status" value="1"/>
</dbReference>
<dbReference type="Pfam" id="PF01575">
    <property type="entry name" value="MaoC_dehydratas"/>
    <property type="match status" value="1"/>
</dbReference>
<dbReference type="InterPro" id="IPR050965">
    <property type="entry name" value="UPF0336/Enoyl-CoA_hydratase"/>
</dbReference>
<dbReference type="InterPro" id="IPR029069">
    <property type="entry name" value="HotDog_dom_sf"/>
</dbReference>
<dbReference type="InterPro" id="IPR002539">
    <property type="entry name" value="MaoC-like_dom"/>
</dbReference>